<evidence type="ECO:0000313" key="8">
    <source>
        <dbReference type="Proteomes" id="UP000027730"/>
    </source>
</evidence>
<dbReference type="GeneID" id="25415503"/>
<proteinExistence type="inferred from homology"/>
<comment type="catalytic activity">
    <reaction evidence="4">
        <text>Couples ATP hydrolysis with the unwinding of duplex DNA by translocating in the 3'-5' direction.</text>
        <dbReference type="EC" id="5.6.2.4"/>
    </reaction>
</comment>
<evidence type="ECO:0000256" key="1">
    <source>
        <dbReference type="ARBA" id="ARBA00005446"/>
    </source>
</evidence>
<reference evidence="7 8" key="1">
    <citation type="journal article" date="2014" name="BMC Genomics">
        <title>Genome sequencing of four Aureobasidium pullulans varieties: biotechnological potential, stress tolerance, and description of new species.</title>
        <authorList>
            <person name="Gostin Ar C."/>
            <person name="Ohm R.A."/>
            <person name="Kogej T."/>
            <person name="Sonjak S."/>
            <person name="Turk M."/>
            <person name="Zajc J."/>
            <person name="Zalar P."/>
            <person name="Grube M."/>
            <person name="Sun H."/>
            <person name="Han J."/>
            <person name="Sharma A."/>
            <person name="Chiniquy J."/>
            <person name="Ngan C.Y."/>
            <person name="Lipzen A."/>
            <person name="Barry K."/>
            <person name="Grigoriev I.V."/>
            <person name="Gunde-Cimerman N."/>
        </authorList>
    </citation>
    <scope>NUCLEOTIDE SEQUENCE [LARGE SCALE GENOMIC DNA]</scope>
    <source>
        <strain evidence="7 8">CBS 147.97</strain>
    </source>
</reference>
<organism evidence="7 8">
    <name type="scientific">Aureobasidium namibiae CBS 147.97</name>
    <dbReference type="NCBI Taxonomy" id="1043004"/>
    <lineage>
        <taxon>Eukaryota</taxon>
        <taxon>Fungi</taxon>
        <taxon>Dikarya</taxon>
        <taxon>Ascomycota</taxon>
        <taxon>Pezizomycotina</taxon>
        <taxon>Dothideomycetes</taxon>
        <taxon>Dothideomycetidae</taxon>
        <taxon>Dothideales</taxon>
        <taxon>Saccotheciaceae</taxon>
        <taxon>Aureobasidium</taxon>
    </lineage>
</organism>
<dbReference type="EMBL" id="KL584715">
    <property type="protein sequence ID" value="KEQ70844.1"/>
    <property type="molecule type" value="Genomic_DNA"/>
</dbReference>
<evidence type="ECO:0000256" key="2">
    <source>
        <dbReference type="ARBA" id="ARBA00023125"/>
    </source>
</evidence>
<dbReference type="STRING" id="1043004.A0A074WGT9"/>
<keyword evidence="8" id="KW-1185">Reference proteome</keyword>
<dbReference type="EC" id="5.6.2.4" evidence="5"/>
<dbReference type="SUPFAM" id="SSF52540">
    <property type="entry name" value="P-loop containing nucleoside triphosphate hydrolases"/>
    <property type="match status" value="1"/>
</dbReference>
<dbReference type="Pfam" id="PF00270">
    <property type="entry name" value="DEAD"/>
    <property type="match status" value="1"/>
</dbReference>
<evidence type="ECO:0000256" key="3">
    <source>
        <dbReference type="ARBA" id="ARBA00023235"/>
    </source>
</evidence>
<dbReference type="GO" id="GO:0005524">
    <property type="term" value="F:ATP binding"/>
    <property type="evidence" value="ECO:0007669"/>
    <property type="project" value="InterPro"/>
</dbReference>
<dbReference type="SMART" id="SM00487">
    <property type="entry name" value="DEXDc"/>
    <property type="match status" value="1"/>
</dbReference>
<dbReference type="RefSeq" id="XP_013425268.1">
    <property type="nucleotide sequence ID" value="XM_013569814.1"/>
</dbReference>
<dbReference type="InterPro" id="IPR014001">
    <property type="entry name" value="Helicase_ATP-bd"/>
</dbReference>
<name>A0A074WGT9_9PEZI</name>
<dbReference type="Proteomes" id="UP000027730">
    <property type="component" value="Unassembled WGS sequence"/>
</dbReference>
<dbReference type="Gene3D" id="3.40.50.300">
    <property type="entry name" value="P-loop containing nucleotide triphosphate hydrolases"/>
    <property type="match status" value="2"/>
</dbReference>
<dbReference type="InterPro" id="IPR027417">
    <property type="entry name" value="P-loop_NTPase"/>
</dbReference>
<feature type="domain" description="Helicase ATP-binding" evidence="6">
    <location>
        <begin position="64"/>
        <end position="191"/>
    </location>
</feature>
<evidence type="ECO:0000256" key="5">
    <source>
        <dbReference type="ARBA" id="ARBA00034808"/>
    </source>
</evidence>
<dbReference type="AlphaFoldDB" id="A0A074WGT9"/>
<dbReference type="GO" id="GO:0003677">
    <property type="term" value="F:DNA binding"/>
    <property type="evidence" value="ECO:0007669"/>
    <property type="project" value="UniProtKB-KW"/>
</dbReference>
<dbReference type="GO" id="GO:0005737">
    <property type="term" value="C:cytoplasm"/>
    <property type="evidence" value="ECO:0007669"/>
    <property type="project" value="TreeGrafter"/>
</dbReference>
<evidence type="ECO:0000313" key="7">
    <source>
        <dbReference type="EMBL" id="KEQ70844.1"/>
    </source>
</evidence>
<comment type="similarity">
    <text evidence="1">Belongs to the helicase family. RecQ subfamily.</text>
</comment>
<keyword evidence="2" id="KW-0238">DNA-binding</keyword>
<accession>A0A074WGT9</accession>
<evidence type="ECO:0000256" key="4">
    <source>
        <dbReference type="ARBA" id="ARBA00034617"/>
    </source>
</evidence>
<dbReference type="PANTHER" id="PTHR13710">
    <property type="entry name" value="DNA HELICASE RECQ FAMILY MEMBER"/>
    <property type="match status" value="1"/>
</dbReference>
<evidence type="ECO:0000259" key="6">
    <source>
        <dbReference type="PROSITE" id="PS51192"/>
    </source>
</evidence>
<dbReference type="InterPro" id="IPR011545">
    <property type="entry name" value="DEAD/DEAH_box_helicase_dom"/>
</dbReference>
<dbReference type="PANTHER" id="PTHR13710:SF105">
    <property type="entry name" value="ATP-DEPENDENT DNA HELICASE Q1"/>
    <property type="match status" value="1"/>
</dbReference>
<dbReference type="HOGENOM" id="CLU_1209604_0_0_1"/>
<dbReference type="PROSITE" id="PS51192">
    <property type="entry name" value="HELICASE_ATP_BIND_1"/>
    <property type="match status" value="1"/>
</dbReference>
<protein>
    <recommendedName>
        <fullName evidence="5">DNA 3'-5' helicase</fullName>
        <ecNumber evidence="5">5.6.2.4</ecNumber>
    </recommendedName>
</protein>
<keyword evidence="3" id="KW-0413">Isomerase</keyword>
<dbReference type="GO" id="GO:0009378">
    <property type="term" value="F:four-way junction helicase activity"/>
    <property type="evidence" value="ECO:0007669"/>
    <property type="project" value="TreeGrafter"/>
</dbReference>
<dbReference type="GO" id="GO:0000724">
    <property type="term" value="P:double-strand break repair via homologous recombination"/>
    <property type="evidence" value="ECO:0007669"/>
    <property type="project" value="TreeGrafter"/>
</dbReference>
<sequence length="229" mass="26697">MESPWITMREKDAFRKVSIDWHRIIGFQPVQTEGRNIAKSLRWRAFRQADILDAFKRMIGPDAEFRGEGHKNVLGIMPTGGGKSLTFMLLARYSPGGVTIVVVPLTALEGDIVRRCKESDIKYALDRLVIDECHVVLDSRRKTADKDAWRPEILELYKTVEQLVQTLFLTATLPPRNELEFYDKMNINKHEIVKIRDSTTRKEIKYQVVDYEEEEEEEALQRMVDDKKR</sequence>
<gene>
    <name evidence="7" type="ORF">M436DRAFT_74602</name>
</gene>
<dbReference type="GO" id="GO:0043138">
    <property type="term" value="F:3'-5' DNA helicase activity"/>
    <property type="evidence" value="ECO:0007669"/>
    <property type="project" value="UniProtKB-EC"/>
</dbReference>
<dbReference type="OrthoDB" id="2608216at2759"/>
<dbReference type="GO" id="GO:0005694">
    <property type="term" value="C:chromosome"/>
    <property type="evidence" value="ECO:0007669"/>
    <property type="project" value="TreeGrafter"/>
</dbReference>